<dbReference type="PANTHER" id="PTHR11977:SF130">
    <property type="entry name" value="SEVERIN"/>
    <property type="match status" value="1"/>
</dbReference>
<gene>
    <name evidence="2" type="primary">SEVE</name>
    <name evidence="2" type="ORF">TR104100</name>
</gene>
<dbReference type="GO" id="GO:0015629">
    <property type="term" value="C:actin cytoskeleton"/>
    <property type="evidence" value="ECO:0007669"/>
    <property type="project" value="TreeGrafter"/>
</dbReference>
<dbReference type="InterPro" id="IPR007122">
    <property type="entry name" value="Villin/Gelsolin"/>
</dbReference>
<dbReference type="Gene3D" id="3.40.20.10">
    <property type="entry name" value="Severin"/>
    <property type="match status" value="3"/>
</dbReference>
<feature type="domain" description="Gelsolin-like" evidence="1">
    <location>
        <begin position="182"/>
        <end position="224"/>
    </location>
</feature>
<dbReference type="GO" id="GO:0051015">
    <property type="term" value="F:actin filament binding"/>
    <property type="evidence" value="ECO:0007669"/>
    <property type="project" value="InterPro"/>
</dbReference>
<dbReference type="SMART" id="SM00262">
    <property type="entry name" value="GEL"/>
    <property type="match status" value="2"/>
</dbReference>
<protein>
    <submittedName>
        <fullName evidence="2">Severin</fullName>
    </submittedName>
</protein>
<dbReference type="SUPFAM" id="SSF55753">
    <property type="entry name" value="Actin depolymerizing proteins"/>
    <property type="match status" value="2"/>
</dbReference>
<accession>A0A0X3PAH3</accession>
<sequence length="373" mass="42925">MSFFTRRQPSVTAQVDANSKQTKLTGGQLSKVDPLWADIKSLSKETLKIWRFSSPTTLVPVPEEDSGFFFNNEMYVILQATNKNAKMCFNVHYWIGMDRAKTSDTSPPPKVLELMSVLENQAVLHREIEGYESPQFKNYFKVFGVHNGTAGNIFNPKNPEAYKPRLLHFQLNPEKTRVTVFEVPISTKSLTNNDVFIYDEGTKMTQWNGSRCDEEERIAARKYIETALKSRKCKCTSEFLDEEDMRPQNEFSKKLGNDVVPALPAMGSKTDFQKTLYRLSDESRRLVMNKVYTGRIYRSGINNNDVTFIETFEVLYGYIGQGASENEKANTWDQAIRYLKDVNRPYKSIAVFAAGSYLQEFNEIWDDERQTNL</sequence>
<name>A0A0X3PAH3_SCHSO</name>
<dbReference type="InterPro" id="IPR007123">
    <property type="entry name" value="Gelsolin-like_dom"/>
</dbReference>
<dbReference type="GO" id="GO:0008154">
    <property type="term" value="P:actin polymerization or depolymerization"/>
    <property type="evidence" value="ECO:0007669"/>
    <property type="project" value="TreeGrafter"/>
</dbReference>
<dbReference type="EMBL" id="GEEE01016288">
    <property type="protein sequence ID" value="JAP46937.1"/>
    <property type="molecule type" value="Transcribed_RNA"/>
</dbReference>
<dbReference type="PRINTS" id="PR00597">
    <property type="entry name" value="GELSOLIN"/>
</dbReference>
<proteinExistence type="predicted"/>
<evidence type="ECO:0000259" key="1">
    <source>
        <dbReference type="Pfam" id="PF00626"/>
    </source>
</evidence>
<reference evidence="2" key="1">
    <citation type="submission" date="2016-01" db="EMBL/GenBank/DDBJ databases">
        <title>Reference transcriptome for the parasite Schistocephalus solidus: insights into the molecular evolution of parasitism.</title>
        <authorList>
            <person name="Hebert F.O."/>
            <person name="Grambauer S."/>
            <person name="Barber I."/>
            <person name="Landry C.R."/>
            <person name="Aubin-Horth N."/>
        </authorList>
    </citation>
    <scope>NUCLEOTIDE SEQUENCE</scope>
</reference>
<dbReference type="Pfam" id="PF00626">
    <property type="entry name" value="Gelsolin"/>
    <property type="match status" value="1"/>
</dbReference>
<dbReference type="PANTHER" id="PTHR11977">
    <property type="entry name" value="VILLIN"/>
    <property type="match status" value="1"/>
</dbReference>
<evidence type="ECO:0000313" key="2">
    <source>
        <dbReference type="EMBL" id="JAP46937.1"/>
    </source>
</evidence>
<dbReference type="InterPro" id="IPR029006">
    <property type="entry name" value="ADF-H/Gelsolin-like_dom_sf"/>
</dbReference>
<dbReference type="AlphaFoldDB" id="A0A0X3PAH3"/>
<dbReference type="GO" id="GO:0005737">
    <property type="term" value="C:cytoplasm"/>
    <property type="evidence" value="ECO:0007669"/>
    <property type="project" value="TreeGrafter"/>
</dbReference>
<organism evidence="2">
    <name type="scientific">Schistocephalus solidus</name>
    <name type="common">Tapeworm</name>
    <dbReference type="NCBI Taxonomy" id="70667"/>
    <lineage>
        <taxon>Eukaryota</taxon>
        <taxon>Metazoa</taxon>
        <taxon>Spiralia</taxon>
        <taxon>Lophotrochozoa</taxon>
        <taxon>Platyhelminthes</taxon>
        <taxon>Cestoda</taxon>
        <taxon>Eucestoda</taxon>
        <taxon>Diphyllobothriidea</taxon>
        <taxon>Diphyllobothriidae</taxon>
        <taxon>Schistocephalus</taxon>
    </lineage>
</organism>